<proteinExistence type="predicted"/>
<reference evidence="2 3" key="1">
    <citation type="journal article" date="2014" name="Int. J. Syst. Evol. Microbiol.">
        <title>Complete genome sequence of Corynebacterium casei LMG S-19264T (=DSM 44701T), isolated from a smear-ripened cheese.</title>
        <authorList>
            <consortium name="US DOE Joint Genome Institute (JGI-PGF)"/>
            <person name="Walter F."/>
            <person name="Albersmeier A."/>
            <person name="Kalinowski J."/>
            <person name="Ruckert C."/>
        </authorList>
    </citation>
    <scope>NUCLEOTIDE SEQUENCE [LARGE SCALE GENOMIC DNA]</scope>
    <source>
        <strain evidence="2 3">NBRC 112785</strain>
    </source>
</reference>
<evidence type="ECO:0000256" key="1">
    <source>
        <dbReference type="SAM" id="SignalP"/>
    </source>
</evidence>
<keyword evidence="3" id="KW-1185">Reference proteome</keyword>
<feature type="signal peptide" evidence="1">
    <location>
        <begin position="1"/>
        <end position="24"/>
    </location>
</feature>
<dbReference type="InterPro" id="IPR023614">
    <property type="entry name" value="Porin_dom_sf"/>
</dbReference>
<evidence type="ECO:0000313" key="2">
    <source>
        <dbReference type="EMBL" id="GLS82070.1"/>
    </source>
</evidence>
<evidence type="ECO:0008006" key="4">
    <source>
        <dbReference type="Google" id="ProtNLM"/>
    </source>
</evidence>
<dbReference type="Gene3D" id="2.40.160.10">
    <property type="entry name" value="Porin"/>
    <property type="match status" value="1"/>
</dbReference>
<dbReference type="Pfam" id="PF07396">
    <property type="entry name" value="Porin_O_P"/>
    <property type="match status" value="1"/>
</dbReference>
<gene>
    <name evidence="2" type="ORF">GCM10007894_00470</name>
</gene>
<dbReference type="InterPro" id="IPR010870">
    <property type="entry name" value="Porin_O/P"/>
</dbReference>
<keyword evidence="1" id="KW-0732">Signal</keyword>
<name>A0AA37WX31_9GAMM</name>
<sequence>MKTTISTIALAVSASLFAVTPAMAETSITELEERIDMLEREMIDAQSASQRVDRVRFKPSTPSGELVSADGRSTTQLKGRIHMDITSTDDQFKYDGSKDVDNGSVVEGYETVNLRRLRLGVEGKFAQVWEYELQMDFAENEVDLKDALVAYRAIPNNRITFGFQKYAFGLESTNSSAHNMFLERSALDQFAPDRNVGIEWRYAPGKVNFRAGASILADDFIDGGEVEGAVANFRITSPVYQSNSQLVHLGASALYNHFNDDNQESRYRARPDHKWGERMVNTGKFDSKSEINYGVEAAYQYRNLLVMGEYVGSMIDRIDGDSVNLGGFNVQAAYTFTGESWTYRARNGGFRAVSPDNPISQGGWGAFEVAARYSYIDLNSADADPMKDIKGGEQTTMVVGLNWYLEHNLKAQFNYVHAEAKYQDVQTAINADKFDTSSYQFRMAYYF</sequence>
<dbReference type="AlphaFoldDB" id="A0AA37WX31"/>
<accession>A0AA37WX31</accession>
<protein>
    <recommendedName>
        <fullName evidence="4">Phosphate-selective porin OprO and OprP</fullName>
    </recommendedName>
</protein>
<dbReference type="RefSeq" id="WP_158220708.1">
    <property type="nucleotide sequence ID" value="NZ_BSPO01000001.1"/>
</dbReference>
<feature type="chain" id="PRO_5041390564" description="Phosphate-selective porin OprO and OprP" evidence="1">
    <location>
        <begin position="25"/>
        <end position="447"/>
    </location>
</feature>
<evidence type="ECO:0000313" key="3">
    <source>
        <dbReference type="Proteomes" id="UP001157439"/>
    </source>
</evidence>
<organism evidence="2 3">
    <name type="scientific">Paraferrimonas haliotis</name>
    <dbReference type="NCBI Taxonomy" id="2013866"/>
    <lineage>
        <taxon>Bacteria</taxon>
        <taxon>Pseudomonadati</taxon>
        <taxon>Pseudomonadota</taxon>
        <taxon>Gammaproteobacteria</taxon>
        <taxon>Alteromonadales</taxon>
        <taxon>Ferrimonadaceae</taxon>
        <taxon>Paraferrimonas</taxon>
    </lineage>
</organism>
<dbReference type="SUPFAM" id="SSF56935">
    <property type="entry name" value="Porins"/>
    <property type="match status" value="1"/>
</dbReference>
<dbReference type="Proteomes" id="UP001157439">
    <property type="component" value="Unassembled WGS sequence"/>
</dbReference>
<comment type="caution">
    <text evidence="2">The sequence shown here is derived from an EMBL/GenBank/DDBJ whole genome shotgun (WGS) entry which is preliminary data.</text>
</comment>
<dbReference type="EMBL" id="BSPO01000001">
    <property type="protein sequence ID" value="GLS82070.1"/>
    <property type="molecule type" value="Genomic_DNA"/>
</dbReference>